<proteinExistence type="predicted"/>
<keyword evidence="2" id="KW-0812">Transmembrane</keyword>
<reference evidence="4" key="1">
    <citation type="submission" date="2017-06" db="EMBL/GenBank/DDBJ databases">
        <authorList>
            <person name="Varghese N."/>
            <person name="Submissions S."/>
        </authorList>
    </citation>
    <scope>NUCLEOTIDE SEQUENCE [LARGE SCALE GENOMIC DNA]</scope>
    <source>
        <strain evidence="4">JCM 23211</strain>
    </source>
</reference>
<name>A0A239D1G1_9NOCA</name>
<keyword evidence="4" id="KW-1185">Reference proteome</keyword>
<evidence type="ECO:0000256" key="2">
    <source>
        <dbReference type="SAM" id="Phobius"/>
    </source>
</evidence>
<organism evidence="3 4">
    <name type="scientific">Rhodococcoides kyotonense</name>
    <dbReference type="NCBI Taxonomy" id="398843"/>
    <lineage>
        <taxon>Bacteria</taxon>
        <taxon>Bacillati</taxon>
        <taxon>Actinomycetota</taxon>
        <taxon>Actinomycetes</taxon>
        <taxon>Mycobacteriales</taxon>
        <taxon>Nocardiaceae</taxon>
        <taxon>Rhodococcoides</taxon>
    </lineage>
</organism>
<feature type="region of interest" description="Disordered" evidence="1">
    <location>
        <begin position="92"/>
        <end position="112"/>
    </location>
</feature>
<accession>A0A239D1G1</accession>
<keyword evidence="2" id="KW-0472">Membrane</keyword>
<evidence type="ECO:0000313" key="3">
    <source>
        <dbReference type="EMBL" id="SNS25711.1"/>
    </source>
</evidence>
<evidence type="ECO:0000313" key="4">
    <source>
        <dbReference type="Proteomes" id="UP000198327"/>
    </source>
</evidence>
<keyword evidence="2" id="KW-1133">Transmembrane helix</keyword>
<feature type="region of interest" description="Disordered" evidence="1">
    <location>
        <begin position="1"/>
        <end position="29"/>
    </location>
</feature>
<sequence>MSITTETPRQAGPRVVRPSARPSRRRVTPARRHYVYSTHVHSTRPAATDSCVEERGADQNISWPAAVAGVVGTAVVILALVGLANMRAAQLEPVSAPASSSVEHAVPSAAGE</sequence>
<dbReference type="Proteomes" id="UP000198327">
    <property type="component" value="Unassembled WGS sequence"/>
</dbReference>
<feature type="transmembrane region" description="Helical" evidence="2">
    <location>
        <begin position="63"/>
        <end position="83"/>
    </location>
</feature>
<evidence type="ECO:0000256" key="1">
    <source>
        <dbReference type="SAM" id="MobiDB-lite"/>
    </source>
</evidence>
<gene>
    <name evidence="3" type="ORF">SAMN05421642_101309</name>
</gene>
<protein>
    <submittedName>
        <fullName evidence="3">Uncharacterized protein</fullName>
    </submittedName>
</protein>
<dbReference type="RefSeq" id="WP_141136429.1">
    <property type="nucleotide sequence ID" value="NZ_FZOW01000001.1"/>
</dbReference>
<dbReference type="AlphaFoldDB" id="A0A239D1G1"/>
<dbReference type="EMBL" id="FZOW01000001">
    <property type="protein sequence ID" value="SNS25711.1"/>
    <property type="molecule type" value="Genomic_DNA"/>
</dbReference>